<feature type="transmembrane region" description="Helical" evidence="1">
    <location>
        <begin position="123"/>
        <end position="142"/>
    </location>
</feature>
<dbReference type="GO" id="GO:0006508">
    <property type="term" value="P:proteolysis"/>
    <property type="evidence" value="ECO:0007669"/>
    <property type="project" value="UniProtKB-KW"/>
</dbReference>
<feature type="transmembrane region" description="Helical" evidence="1">
    <location>
        <begin position="47"/>
        <end position="72"/>
    </location>
</feature>
<keyword evidence="1" id="KW-1133">Transmembrane helix</keyword>
<evidence type="ECO:0000256" key="1">
    <source>
        <dbReference type="SAM" id="Phobius"/>
    </source>
</evidence>
<feature type="transmembrane region" description="Helical" evidence="1">
    <location>
        <begin position="232"/>
        <end position="252"/>
    </location>
</feature>
<feature type="transmembrane region" description="Helical" evidence="1">
    <location>
        <begin position="172"/>
        <end position="195"/>
    </location>
</feature>
<proteinExistence type="predicted"/>
<accession>A0A5C1QCZ7</accession>
<evidence type="ECO:0000313" key="3">
    <source>
        <dbReference type="Proteomes" id="UP000323824"/>
    </source>
</evidence>
<dbReference type="KEGG" id="sper:EW093_07260"/>
<feature type="transmembrane region" description="Helical" evidence="1">
    <location>
        <begin position="84"/>
        <end position="103"/>
    </location>
</feature>
<dbReference type="AlphaFoldDB" id="A0A5C1QCZ7"/>
<evidence type="ECO:0000313" key="2">
    <source>
        <dbReference type="EMBL" id="QEN04506.1"/>
    </source>
</evidence>
<protein>
    <submittedName>
        <fullName evidence="2">CPBP family intramembrane metalloprotease</fullName>
    </submittedName>
</protein>
<feature type="transmembrane region" description="Helical" evidence="1">
    <location>
        <begin position="259"/>
        <end position="279"/>
    </location>
</feature>
<keyword evidence="1" id="KW-0472">Membrane</keyword>
<reference evidence="2 3" key="1">
    <citation type="submission" date="2019-02" db="EMBL/GenBank/DDBJ databases">
        <authorList>
            <person name="Fomenkov A."/>
            <person name="Dubinina G."/>
            <person name="Grabovich M."/>
            <person name="Vincze T."/>
            <person name="Roberts R.J."/>
        </authorList>
    </citation>
    <scope>NUCLEOTIDE SEQUENCE [LARGE SCALE GENOMIC DNA]</scope>
    <source>
        <strain evidence="2 3">P</strain>
    </source>
</reference>
<gene>
    <name evidence="2" type="ORF">EW093_07260</name>
</gene>
<dbReference type="EMBL" id="CP035807">
    <property type="protein sequence ID" value="QEN04506.1"/>
    <property type="molecule type" value="Genomic_DNA"/>
</dbReference>
<feature type="transmembrane region" description="Helical" evidence="1">
    <location>
        <begin position="6"/>
        <end position="26"/>
    </location>
</feature>
<dbReference type="GO" id="GO:0008237">
    <property type="term" value="F:metallopeptidase activity"/>
    <property type="evidence" value="ECO:0007669"/>
    <property type="project" value="UniProtKB-KW"/>
</dbReference>
<keyword evidence="3" id="KW-1185">Reference proteome</keyword>
<keyword evidence="1" id="KW-0812">Transmembrane</keyword>
<name>A0A5C1QCZ7_9SPIO</name>
<organism evidence="2 3">
    <name type="scientific">Thiospirochaeta perfilievii</name>
    <dbReference type="NCBI Taxonomy" id="252967"/>
    <lineage>
        <taxon>Bacteria</taxon>
        <taxon>Pseudomonadati</taxon>
        <taxon>Spirochaetota</taxon>
        <taxon>Spirochaetia</taxon>
        <taxon>Spirochaetales</taxon>
        <taxon>Spirochaetaceae</taxon>
        <taxon>Thiospirochaeta</taxon>
    </lineage>
</organism>
<keyword evidence="2" id="KW-0482">Metalloprotease</keyword>
<dbReference type="Proteomes" id="UP000323824">
    <property type="component" value="Chromosome"/>
</dbReference>
<keyword evidence="2" id="KW-0378">Hydrolase</keyword>
<sequence length="282" mass="32776">MELLFNTGFISYICIITLFSGSIYCLNGNSITKQKKFRFKILLSISIVYLTNRELAFSRGISVDILYCFFWNDLDILSNLRSHIVEVSLYVLLGCLAVILPIILNKKFRKSIFNFKFESDRLFVIIVIVITLNIIISYLIGIKDSIISAKLFHYSINTTGLLRGVIYEILKYTFFGLLEEFFFIFSFAFFIEYILRESEYSENKKSFITVLAISIPFLLSHEYSFIISNGSGILFVYSLFTRLYQVFISVYIRKKTNNILLTTLIHMLWNVSVSLPAYLDNI</sequence>
<feature type="transmembrane region" description="Helical" evidence="1">
    <location>
        <begin position="207"/>
        <end position="226"/>
    </location>
</feature>
<reference evidence="2 3" key="2">
    <citation type="submission" date="2019-09" db="EMBL/GenBank/DDBJ databases">
        <title>Complete Genome Sequence and Methylome Analysis of free living Spirochaetas.</title>
        <authorList>
            <person name="Leshcheva N."/>
            <person name="Mikheeva N."/>
        </authorList>
    </citation>
    <scope>NUCLEOTIDE SEQUENCE [LARGE SCALE GENOMIC DNA]</scope>
    <source>
        <strain evidence="2 3">P</strain>
    </source>
</reference>
<keyword evidence="2" id="KW-0645">Protease</keyword>